<dbReference type="HOGENOM" id="CLU_028895_2_0_1"/>
<dbReference type="KEGG" id="gtr:GLOTRDRAFT_39198"/>
<dbReference type="PANTHER" id="PTHR28027:SF1">
    <property type="entry name" value="CAMP INDEPENDENT REGULATORY PROTEIN (AFU_ORTHOLOGUE AFUA_3G09640)"/>
    <property type="match status" value="1"/>
</dbReference>
<dbReference type="GeneID" id="19305884"/>
<dbReference type="AlphaFoldDB" id="S7RV32"/>
<proteinExistence type="predicted"/>
<dbReference type="OMA" id="NRGRRKW"/>
<dbReference type="Proteomes" id="UP000030669">
    <property type="component" value="Unassembled WGS sequence"/>
</dbReference>
<sequence>MQRPTCTNIRLRATSDAHVIFHAVNLGILPMVLRRLDSEERRSIVPGSVFVWEERSPNTEATGLGIERWTDGIKWGPSRVRDDFLLYNEKDVDYDLETRPIVSPCRAEVANPLSETLPSLRSQSPSGRTWGDPADHLVKQTYSVFVETPRGRRKWHMIAYFTQESLDYLRTIQDIPELAHLEVPDGLYKKARLAKGRGREEYSYDRQATNIEDYANRSGYPYSPYASQVSPPSPYMTASESRQKAPSRSWRDVPRAIERDSSESTDSSLPTERRSGTYLAPLSYLESIRQSRRHPMDEKALRSFRSR</sequence>
<organism evidence="2 3">
    <name type="scientific">Gloeophyllum trabeum (strain ATCC 11539 / FP-39264 / Madison 617)</name>
    <name type="common">Brown rot fungus</name>
    <dbReference type="NCBI Taxonomy" id="670483"/>
    <lineage>
        <taxon>Eukaryota</taxon>
        <taxon>Fungi</taxon>
        <taxon>Dikarya</taxon>
        <taxon>Basidiomycota</taxon>
        <taxon>Agaricomycotina</taxon>
        <taxon>Agaricomycetes</taxon>
        <taxon>Gloeophyllales</taxon>
        <taxon>Gloeophyllaceae</taxon>
        <taxon>Gloeophyllum</taxon>
    </lineage>
</organism>
<feature type="region of interest" description="Disordered" evidence="1">
    <location>
        <begin position="215"/>
        <end position="276"/>
    </location>
</feature>
<protein>
    <recommendedName>
        <fullName evidence="4">cAMP-independent regulatory protein pac2</fullName>
    </recommendedName>
</protein>
<keyword evidence="3" id="KW-1185">Reference proteome</keyword>
<evidence type="ECO:0000313" key="3">
    <source>
        <dbReference type="Proteomes" id="UP000030669"/>
    </source>
</evidence>
<dbReference type="OrthoDB" id="5572844at2759"/>
<gene>
    <name evidence="2" type="ORF">GLOTRDRAFT_39198</name>
</gene>
<dbReference type="eggNOG" id="KOG4476">
    <property type="taxonomic scope" value="Eukaryota"/>
</dbReference>
<name>S7RV32_GLOTA</name>
<dbReference type="RefSeq" id="XP_007863992.1">
    <property type="nucleotide sequence ID" value="XM_007865801.1"/>
</dbReference>
<evidence type="ECO:0000256" key="1">
    <source>
        <dbReference type="SAM" id="MobiDB-lite"/>
    </source>
</evidence>
<evidence type="ECO:0000313" key="2">
    <source>
        <dbReference type="EMBL" id="EPQ57074.1"/>
    </source>
</evidence>
<accession>S7RV32</accession>
<reference evidence="2 3" key="1">
    <citation type="journal article" date="2012" name="Science">
        <title>The Paleozoic origin of enzymatic lignin decomposition reconstructed from 31 fungal genomes.</title>
        <authorList>
            <person name="Floudas D."/>
            <person name="Binder M."/>
            <person name="Riley R."/>
            <person name="Barry K."/>
            <person name="Blanchette R.A."/>
            <person name="Henrissat B."/>
            <person name="Martinez A.T."/>
            <person name="Otillar R."/>
            <person name="Spatafora J.W."/>
            <person name="Yadav J.S."/>
            <person name="Aerts A."/>
            <person name="Benoit I."/>
            <person name="Boyd A."/>
            <person name="Carlson A."/>
            <person name="Copeland A."/>
            <person name="Coutinho P.M."/>
            <person name="de Vries R.P."/>
            <person name="Ferreira P."/>
            <person name="Findley K."/>
            <person name="Foster B."/>
            <person name="Gaskell J."/>
            <person name="Glotzer D."/>
            <person name="Gorecki P."/>
            <person name="Heitman J."/>
            <person name="Hesse C."/>
            <person name="Hori C."/>
            <person name="Igarashi K."/>
            <person name="Jurgens J.A."/>
            <person name="Kallen N."/>
            <person name="Kersten P."/>
            <person name="Kohler A."/>
            <person name="Kuees U."/>
            <person name="Kumar T.K.A."/>
            <person name="Kuo A."/>
            <person name="LaButti K."/>
            <person name="Larrondo L.F."/>
            <person name="Lindquist E."/>
            <person name="Ling A."/>
            <person name="Lombard V."/>
            <person name="Lucas S."/>
            <person name="Lundell T."/>
            <person name="Martin R."/>
            <person name="McLaughlin D.J."/>
            <person name="Morgenstern I."/>
            <person name="Morin E."/>
            <person name="Murat C."/>
            <person name="Nagy L.G."/>
            <person name="Nolan M."/>
            <person name="Ohm R.A."/>
            <person name="Patyshakuliyeva A."/>
            <person name="Rokas A."/>
            <person name="Ruiz-Duenas F.J."/>
            <person name="Sabat G."/>
            <person name="Salamov A."/>
            <person name="Samejima M."/>
            <person name="Schmutz J."/>
            <person name="Slot J.C."/>
            <person name="St John F."/>
            <person name="Stenlid J."/>
            <person name="Sun H."/>
            <person name="Sun S."/>
            <person name="Syed K."/>
            <person name="Tsang A."/>
            <person name="Wiebenga A."/>
            <person name="Young D."/>
            <person name="Pisabarro A."/>
            <person name="Eastwood D.C."/>
            <person name="Martin F."/>
            <person name="Cullen D."/>
            <person name="Grigoriev I.V."/>
            <person name="Hibbett D.S."/>
        </authorList>
    </citation>
    <scope>NUCLEOTIDE SEQUENCE [LARGE SCALE GENOMIC DNA]</scope>
    <source>
        <strain evidence="2 3">ATCC 11539</strain>
    </source>
</reference>
<dbReference type="PANTHER" id="PTHR28027">
    <property type="entry name" value="TRANSCRIPTIONAL REGULATOR MIT1"/>
    <property type="match status" value="1"/>
</dbReference>
<feature type="compositionally biased region" description="Polar residues" evidence="1">
    <location>
        <begin position="225"/>
        <end position="246"/>
    </location>
</feature>
<dbReference type="InterPro" id="IPR018608">
    <property type="entry name" value="Gti1/Pac2"/>
</dbReference>
<dbReference type="GO" id="GO:0003677">
    <property type="term" value="F:DNA binding"/>
    <property type="evidence" value="ECO:0007669"/>
    <property type="project" value="TreeGrafter"/>
</dbReference>
<evidence type="ECO:0008006" key="4">
    <source>
        <dbReference type="Google" id="ProtNLM"/>
    </source>
</evidence>
<dbReference type="Pfam" id="PF09729">
    <property type="entry name" value="Gti1_Pac2"/>
    <property type="match status" value="1"/>
</dbReference>
<dbReference type="EMBL" id="KB469299">
    <property type="protein sequence ID" value="EPQ57074.1"/>
    <property type="molecule type" value="Genomic_DNA"/>
</dbReference>
<feature type="compositionally biased region" description="Basic and acidic residues" evidence="1">
    <location>
        <begin position="249"/>
        <end position="262"/>
    </location>
</feature>